<dbReference type="eggNOG" id="COG3170">
    <property type="taxonomic scope" value="Bacteria"/>
</dbReference>
<dbReference type="KEGG" id="hcm:HCD_01010"/>
<name>I0EQL5_HELCM</name>
<evidence type="ECO:0000313" key="3">
    <source>
        <dbReference type="Proteomes" id="UP000005013"/>
    </source>
</evidence>
<dbReference type="HOGENOM" id="CLU_039391_0_0_7"/>
<proteinExistence type="predicted"/>
<dbReference type="Pfam" id="PF16510">
    <property type="entry name" value="P22_portal"/>
    <property type="match status" value="1"/>
</dbReference>
<dbReference type="EMBL" id="CP003481">
    <property type="protein sequence ID" value="AFI05234.1"/>
    <property type="molecule type" value="Genomic_DNA"/>
</dbReference>
<evidence type="ECO:0000256" key="1">
    <source>
        <dbReference type="SAM" id="Coils"/>
    </source>
</evidence>
<evidence type="ECO:0000313" key="2">
    <source>
        <dbReference type="EMBL" id="AFI05234.1"/>
    </source>
</evidence>
<feature type="coiled-coil region" evidence="1">
    <location>
        <begin position="348"/>
        <end position="375"/>
    </location>
</feature>
<organism evidence="2 3">
    <name type="scientific">Helicobacter cetorum (strain ATCC BAA-540 / CCUG 52418 / MIT 99-5656)</name>
    <dbReference type="NCBI Taxonomy" id="1163745"/>
    <lineage>
        <taxon>Bacteria</taxon>
        <taxon>Pseudomonadati</taxon>
        <taxon>Campylobacterota</taxon>
        <taxon>Epsilonproteobacteria</taxon>
        <taxon>Campylobacterales</taxon>
        <taxon>Helicobacteraceae</taxon>
        <taxon>Helicobacter</taxon>
    </lineage>
</organism>
<dbReference type="InterPro" id="IPR032427">
    <property type="entry name" value="P22_portal"/>
</dbReference>
<keyword evidence="1" id="KW-0175">Coiled coil</keyword>
<reference evidence="2 3" key="1">
    <citation type="journal article" date="2013" name="PLoS ONE">
        <title>Sequence Divergence and Conservation in Genomes ofHelicobacter cetorum Strains from a Dolphin and a Whale.</title>
        <authorList>
            <person name="Kersulyte D."/>
            <person name="Rossi M."/>
            <person name="Berg D.E."/>
        </authorList>
    </citation>
    <scope>NUCLEOTIDE SEQUENCE [LARGE SCALE GENOMIC DNA]</scope>
    <source>
        <strain evidence="2 3">MIT 99-5656</strain>
    </source>
</reference>
<gene>
    <name evidence="2" type="ordered locus">HCD_01010</name>
</gene>
<dbReference type="AlphaFoldDB" id="I0EQL5"/>
<accession>I0EQL5</accession>
<dbReference type="Proteomes" id="UP000005013">
    <property type="component" value="Chromosome"/>
</dbReference>
<protein>
    <recommendedName>
        <fullName evidence="4">Portal protein</fullName>
    </recommendedName>
</protein>
<keyword evidence="3" id="KW-1185">Reference proteome</keyword>
<sequence length="426" mass="49114">MHITEQEAKTFFNDSAILYSTSNAYFSAQEKTALIIETWIKEEIEGEMVWNRYLWNDKAGIYKIEFKPFKNGLCPFVVSKLYIDEYNNYYGIFRDMKPLQDYINYAENRMGNMMGSFKAMFEEDAVANIDEFVETMSLDNAIVKVRPNALSQKKIEFMNNQADLSALSQKAEQKRQLLRILAGVNDESMGMAINRQSGVAIAQRQESGLMGLQTFLKASDDMDKLIYHLAIDFICYYFTKPEIYRIVDKKVGDRYFEANTNETNKIRPLQFDLIYKTQLKTESKDQKWGNWNELLKILAQIRPDIVPQLVPLILQDMDSPITADVLEVIQNSDALVAKNQEAQASRQQELQALEIEKLKAQILELESKANKYNAQGDLSKTTLQSEQINQALTIDSIQQGKVPETNLKTSDQTTWRKYPSSMNLDY</sequence>
<dbReference type="PATRIC" id="fig|1163745.3.peg.215"/>
<evidence type="ECO:0008006" key="4">
    <source>
        <dbReference type="Google" id="ProtNLM"/>
    </source>
</evidence>